<keyword evidence="7 9" id="KW-0472">Membrane</keyword>
<reference evidence="10 11" key="1">
    <citation type="submission" date="2020-04" db="EMBL/GenBank/DDBJ databases">
        <title>Paenibacillus algicola sp. nov., a novel marine bacterium producing alginate lyase.</title>
        <authorList>
            <person name="Huang H."/>
        </authorList>
    </citation>
    <scope>NUCLEOTIDE SEQUENCE [LARGE SCALE GENOMIC DNA]</scope>
    <source>
        <strain evidence="10 11">L7-75</strain>
    </source>
</reference>
<accession>A0A848M6U8</accession>
<dbReference type="PANTHER" id="PTHR34975">
    <property type="entry name" value="SPORE GERMINATION PROTEIN A2"/>
    <property type="match status" value="1"/>
</dbReference>
<dbReference type="GO" id="GO:0009847">
    <property type="term" value="P:spore germination"/>
    <property type="evidence" value="ECO:0007669"/>
    <property type="project" value="InterPro"/>
</dbReference>
<keyword evidence="5 9" id="KW-0812">Transmembrane</keyword>
<dbReference type="PANTHER" id="PTHR34975:SF2">
    <property type="entry name" value="SPORE GERMINATION PROTEIN A2"/>
    <property type="match status" value="1"/>
</dbReference>
<evidence type="ECO:0000256" key="4">
    <source>
        <dbReference type="ARBA" id="ARBA00022544"/>
    </source>
</evidence>
<feature type="transmembrane region" description="Helical" evidence="9">
    <location>
        <begin position="116"/>
        <end position="134"/>
    </location>
</feature>
<feature type="transmembrane region" description="Helical" evidence="9">
    <location>
        <begin position="180"/>
        <end position="201"/>
    </location>
</feature>
<keyword evidence="11" id="KW-1185">Reference proteome</keyword>
<dbReference type="EMBL" id="JABBPN010000007">
    <property type="protein sequence ID" value="NMO95979.1"/>
    <property type="molecule type" value="Genomic_DNA"/>
</dbReference>
<dbReference type="GO" id="GO:0016020">
    <property type="term" value="C:membrane"/>
    <property type="evidence" value="ECO:0007669"/>
    <property type="project" value="UniProtKB-SubCell"/>
</dbReference>
<keyword evidence="3" id="KW-0813">Transport</keyword>
<feature type="compositionally biased region" description="Basic and acidic residues" evidence="8">
    <location>
        <begin position="383"/>
        <end position="394"/>
    </location>
</feature>
<gene>
    <name evidence="10" type="ORF">HII30_09375</name>
</gene>
<feature type="compositionally biased region" description="Polar residues" evidence="8">
    <location>
        <begin position="370"/>
        <end position="382"/>
    </location>
</feature>
<feature type="transmembrane region" description="Helical" evidence="9">
    <location>
        <begin position="34"/>
        <end position="55"/>
    </location>
</feature>
<evidence type="ECO:0000256" key="8">
    <source>
        <dbReference type="SAM" id="MobiDB-lite"/>
    </source>
</evidence>
<dbReference type="RefSeq" id="WP_169504772.1">
    <property type="nucleotide sequence ID" value="NZ_JABBPN010000007.1"/>
</dbReference>
<feature type="region of interest" description="Disordered" evidence="8">
    <location>
        <begin position="370"/>
        <end position="394"/>
    </location>
</feature>
<proteinExistence type="inferred from homology"/>
<organism evidence="10 11">
    <name type="scientific">Paenibacillus lemnae</name>
    <dbReference type="NCBI Taxonomy" id="1330551"/>
    <lineage>
        <taxon>Bacteria</taxon>
        <taxon>Bacillati</taxon>
        <taxon>Bacillota</taxon>
        <taxon>Bacilli</taxon>
        <taxon>Bacillales</taxon>
        <taxon>Paenibacillaceae</taxon>
        <taxon>Paenibacillus</taxon>
    </lineage>
</organism>
<evidence type="ECO:0000256" key="6">
    <source>
        <dbReference type="ARBA" id="ARBA00022989"/>
    </source>
</evidence>
<comment type="subcellular location">
    <subcellularLocation>
        <location evidence="1">Membrane</location>
        <topology evidence="1">Multi-pass membrane protein</topology>
    </subcellularLocation>
</comment>
<evidence type="ECO:0000313" key="11">
    <source>
        <dbReference type="Proteomes" id="UP000565468"/>
    </source>
</evidence>
<evidence type="ECO:0000256" key="7">
    <source>
        <dbReference type="ARBA" id="ARBA00023136"/>
    </source>
</evidence>
<comment type="caution">
    <text evidence="10">The sequence shown here is derived from an EMBL/GenBank/DDBJ whole genome shotgun (WGS) entry which is preliminary data.</text>
</comment>
<dbReference type="Pfam" id="PF03845">
    <property type="entry name" value="Spore_permease"/>
    <property type="match status" value="1"/>
</dbReference>
<evidence type="ECO:0000256" key="1">
    <source>
        <dbReference type="ARBA" id="ARBA00004141"/>
    </source>
</evidence>
<evidence type="ECO:0000256" key="9">
    <source>
        <dbReference type="SAM" id="Phobius"/>
    </source>
</evidence>
<keyword evidence="4" id="KW-0309">Germination</keyword>
<feature type="transmembrane region" description="Helical" evidence="9">
    <location>
        <begin position="213"/>
        <end position="238"/>
    </location>
</feature>
<evidence type="ECO:0000256" key="3">
    <source>
        <dbReference type="ARBA" id="ARBA00022448"/>
    </source>
</evidence>
<feature type="transmembrane region" description="Helical" evidence="9">
    <location>
        <begin position="305"/>
        <end position="322"/>
    </location>
</feature>
<protein>
    <submittedName>
        <fullName evidence="10">GerAB/ArcD/ProY family transporter</fullName>
    </submittedName>
</protein>
<evidence type="ECO:0000256" key="5">
    <source>
        <dbReference type="ARBA" id="ARBA00022692"/>
    </source>
</evidence>
<evidence type="ECO:0000313" key="10">
    <source>
        <dbReference type="EMBL" id="NMO95979.1"/>
    </source>
</evidence>
<feature type="transmembrane region" description="Helical" evidence="9">
    <location>
        <begin position="76"/>
        <end position="96"/>
    </location>
</feature>
<evidence type="ECO:0000256" key="2">
    <source>
        <dbReference type="ARBA" id="ARBA00007998"/>
    </source>
</evidence>
<keyword evidence="6 9" id="KW-1133">Transmembrane helix</keyword>
<feature type="transmembrane region" description="Helical" evidence="9">
    <location>
        <begin position="266"/>
        <end position="285"/>
    </location>
</feature>
<dbReference type="Proteomes" id="UP000565468">
    <property type="component" value="Unassembled WGS sequence"/>
</dbReference>
<dbReference type="InterPro" id="IPR004761">
    <property type="entry name" value="Spore_GerAB"/>
</dbReference>
<feature type="transmembrane region" description="Helical" evidence="9">
    <location>
        <begin position="141"/>
        <end position="160"/>
    </location>
</feature>
<dbReference type="AlphaFoldDB" id="A0A848M6U8"/>
<sequence length="394" mass="44000">MRQSPWQLFRFAFIYLNSQPTAYLIPPLLAGAGYLGWISIIGAMICSLLLLYCTVRLGMADPETSWLYFGERIVGKWPHTLVLILIVFWIITYVAVDIESFTLFYGSNYMRATPQWVIQIVLGFVIIITARWGIVPLIYMADGLFFLTIFSIVLTLASFSKDAHYDWLPGMITHHNFGSVWKQILFSLSFVGEWIVFLFLAPLIKINRQAFRNLACSVMLITLAVVIEWGLTLLNFGLELARILQYPLVELIRSSITGLLGNSDPIIIGLWATSMFIHSSFLLQIGAHIMAKLLNVHGLEMEKPLITLLGGSASISAYQLGLNPALYQKQFSSFAAVLFWIVIALIPVVYLIILKFKGGLKPKPAGIGSDQASNIKGNTASNHSDRGLPGDYSR</sequence>
<comment type="similarity">
    <text evidence="2">Belongs to the amino acid-polyamine-organocation (APC) superfamily. Spore germination protein (SGP) (TC 2.A.3.9) family.</text>
</comment>
<feature type="transmembrane region" description="Helical" evidence="9">
    <location>
        <begin position="334"/>
        <end position="353"/>
    </location>
</feature>
<name>A0A848M6U8_PAELE</name>